<name>A0A838XP13_9HYPH</name>
<feature type="domain" description="Phosphotyrosine protein phosphatase I" evidence="2">
    <location>
        <begin position="3"/>
        <end position="143"/>
    </location>
</feature>
<dbReference type="Gene3D" id="3.40.50.2300">
    <property type="match status" value="1"/>
</dbReference>
<accession>A0A838XP13</accession>
<dbReference type="InterPro" id="IPR036196">
    <property type="entry name" value="Ptyr_pPase_sf"/>
</dbReference>
<dbReference type="Proteomes" id="UP000559404">
    <property type="component" value="Unassembled WGS sequence"/>
</dbReference>
<evidence type="ECO:0000313" key="3">
    <source>
        <dbReference type="EMBL" id="MBA4612999.1"/>
    </source>
</evidence>
<evidence type="ECO:0000259" key="2">
    <source>
        <dbReference type="SMART" id="SM00226"/>
    </source>
</evidence>
<dbReference type="RefSeq" id="WP_181761200.1">
    <property type="nucleotide sequence ID" value="NZ_BMCR01000007.1"/>
</dbReference>
<dbReference type="SUPFAM" id="SSF52788">
    <property type="entry name" value="Phosphotyrosine protein phosphatases I"/>
    <property type="match status" value="1"/>
</dbReference>
<keyword evidence="4" id="KW-1185">Reference proteome</keyword>
<keyword evidence="1" id="KW-0059">Arsenical resistance</keyword>
<dbReference type="PANTHER" id="PTHR43428:SF1">
    <property type="entry name" value="ARSENATE REDUCTASE"/>
    <property type="match status" value="1"/>
</dbReference>
<organism evidence="3 4">
    <name type="scientific">Stappia taiwanensis</name>
    <dbReference type="NCBI Taxonomy" id="992267"/>
    <lineage>
        <taxon>Bacteria</taxon>
        <taxon>Pseudomonadati</taxon>
        <taxon>Pseudomonadota</taxon>
        <taxon>Alphaproteobacteria</taxon>
        <taxon>Hyphomicrobiales</taxon>
        <taxon>Stappiaceae</taxon>
        <taxon>Stappia</taxon>
    </lineage>
</organism>
<reference evidence="3 4" key="1">
    <citation type="submission" date="2020-07" db="EMBL/GenBank/DDBJ databases">
        <authorList>
            <person name="Li M."/>
        </authorList>
    </citation>
    <scope>NUCLEOTIDE SEQUENCE [LARGE SCALE GENOMIC DNA]</scope>
    <source>
        <strain evidence="3 4">DSM 23284</strain>
    </source>
</reference>
<dbReference type="AlphaFoldDB" id="A0A838XP13"/>
<evidence type="ECO:0000313" key="4">
    <source>
        <dbReference type="Proteomes" id="UP000559404"/>
    </source>
</evidence>
<dbReference type="PANTHER" id="PTHR43428">
    <property type="entry name" value="ARSENATE REDUCTASE"/>
    <property type="match status" value="1"/>
</dbReference>
<dbReference type="EMBL" id="JACEON010000015">
    <property type="protein sequence ID" value="MBA4612999.1"/>
    <property type="molecule type" value="Genomic_DNA"/>
</dbReference>
<sequence length="151" mass="16203">MAKTVLFLCDDNSVLSPLAEAYLNALDNGAIRAFSAGLDPAPRLAPGVGRILSEHGIPAAGLEPKPWELFLLPHAPAPDVVISLAPGVVERTRRAWSPRTRTFEWPFAAGPSAGKATGSEAVREAFRSVRRAINRAHDTWLGEADGWRISA</sequence>
<dbReference type="GO" id="GO:0046685">
    <property type="term" value="P:response to arsenic-containing substance"/>
    <property type="evidence" value="ECO:0007669"/>
    <property type="project" value="UniProtKB-KW"/>
</dbReference>
<dbReference type="SMART" id="SM00226">
    <property type="entry name" value="LMWPc"/>
    <property type="match status" value="1"/>
</dbReference>
<comment type="caution">
    <text evidence="3">The sequence shown here is derived from an EMBL/GenBank/DDBJ whole genome shotgun (WGS) entry which is preliminary data.</text>
</comment>
<reference evidence="3 4" key="2">
    <citation type="submission" date="2020-08" db="EMBL/GenBank/DDBJ databases">
        <title>Stappia taiwanensis sp. nov., isolated from a coastal thermal spring.</title>
        <authorList>
            <person name="Kampfer P."/>
        </authorList>
    </citation>
    <scope>NUCLEOTIDE SEQUENCE [LARGE SCALE GENOMIC DNA]</scope>
    <source>
        <strain evidence="3 4">DSM 23284</strain>
    </source>
</reference>
<gene>
    <name evidence="3" type="ORF">H1W37_15155</name>
</gene>
<protein>
    <submittedName>
        <fullName evidence="3">Low molecular weight phosphatase family protein</fullName>
    </submittedName>
</protein>
<proteinExistence type="predicted"/>
<dbReference type="Pfam" id="PF01451">
    <property type="entry name" value="LMWPc"/>
    <property type="match status" value="1"/>
</dbReference>
<evidence type="ECO:0000256" key="1">
    <source>
        <dbReference type="ARBA" id="ARBA00022849"/>
    </source>
</evidence>
<dbReference type="InterPro" id="IPR023485">
    <property type="entry name" value="Ptyr_pPase"/>
</dbReference>